<dbReference type="Pfam" id="PF11807">
    <property type="entry name" value="UstYa"/>
    <property type="match status" value="1"/>
</dbReference>
<feature type="transmembrane region" description="Helical" evidence="3">
    <location>
        <begin position="12"/>
        <end position="36"/>
    </location>
</feature>
<keyword evidence="5" id="KW-1185">Reference proteome</keyword>
<dbReference type="PANTHER" id="PTHR33365">
    <property type="entry name" value="YALI0B05434P"/>
    <property type="match status" value="1"/>
</dbReference>
<evidence type="ECO:0000256" key="1">
    <source>
        <dbReference type="ARBA" id="ARBA00004685"/>
    </source>
</evidence>
<name>A0ABR4GGC7_9EURO</name>
<accession>A0ABR4GGC7</accession>
<comment type="caution">
    <text evidence="4">The sequence shown here is derived from an EMBL/GenBank/DDBJ whole genome shotgun (WGS) entry which is preliminary data.</text>
</comment>
<comment type="pathway">
    <text evidence="1">Mycotoxin biosynthesis.</text>
</comment>
<keyword evidence="3" id="KW-0472">Membrane</keyword>
<comment type="similarity">
    <text evidence="2">Belongs to the ustYa family.</text>
</comment>
<dbReference type="InterPro" id="IPR021765">
    <property type="entry name" value="UstYa-like"/>
</dbReference>
<keyword evidence="3" id="KW-0812">Transmembrane</keyword>
<evidence type="ECO:0000256" key="2">
    <source>
        <dbReference type="ARBA" id="ARBA00035112"/>
    </source>
</evidence>
<evidence type="ECO:0000313" key="4">
    <source>
        <dbReference type="EMBL" id="KAL2798113.1"/>
    </source>
</evidence>
<protein>
    <recommendedName>
        <fullName evidence="6">Tat pathway signal sequence</fullName>
    </recommendedName>
</protein>
<evidence type="ECO:0000313" key="5">
    <source>
        <dbReference type="Proteomes" id="UP001610563"/>
    </source>
</evidence>
<evidence type="ECO:0000256" key="3">
    <source>
        <dbReference type="SAM" id="Phobius"/>
    </source>
</evidence>
<dbReference type="Proteomes" id="UP001610563">
    <property type="component" value="Unassembled WGS sequence"/>
</dbReference>
<sequence length="284" mass="31935">MTKNNSPTSISPSVHITVLTIATLLILSLLILIIGLSRILSDSSPSSNCPQIYITNPQPSSLSASSSSPSSQQKPWDATHLRLYNDSQTLLATHKSAQYPLTWESMLIPTKLGGLVINESTMGHLDKYPDKPAHNTRKLTAAVTMFHQMHCLITLRSLIFKENSMDHEHGHGAGEHHLNKHTAHCFEYLAQLIMCAADDTIEIPKKILRDGVAWWAVDGIGAVHQCKDPRPLWEMFHRSEEEKSIDMSRWRDGIGAREYLWKELKDGYRYEMPEIWTSGVIGSL</sequence>
<dbReference type="EMBL" id="JBFTWV010000015">
    <property type="protein sequence ID" value="KAL2798113.1"/>
    <property type="molecule type" value="Genomic_DNA"/>
</dbReference>
<organism evidence="4 5">
    <name type="scientific">Aspergillus keveii</name>
    <dbReference type="NCBI Taxonomy" id="714993"/>
    <lineage>
        <taxon>Eukaryota</taxon>
        <taxon>Fungi</taxon>
        <taxon>Dikarya</taxon>
        <taxon>Ascomycota</taxon>
        <taxon>Pezizomycotina</taxon>
        <taxon>Eurotiomycetes</taxon>
        <taxon>Eurotiomycetidae</taxon>
        <taxon>Eurotiales</taxon>
        <taxon>Aspergillaceae</taxon>
        <taxon>Aspergillus</taxon>
        <taxon>Aspergillus subgen. Nidulantes</taxon>
    </lineage>
</organism>
<gene>
    <name evidence="4" type="ORF">BJX66DRAFT_296485</name>
</gene>
<proteinExistence type="inferred from homology"/>
<dbReference type="PANTHER" id="PTHR33365:SF4">
    <property type="entry name" value="CYCLOCHLOROTINE BIOSYNTHESIS PROTEIN O"/>
    <property type="match status" value="1"/>
</dbReference>
<evidence type="ECO:0008006" key="6">
    <source>
        <dbReference type="Google" id="ProtNLM"/>
    </source>
</evidence>
<reference evidence="4 5" key="1">
    <citation type="submission" date="2024-07" db="EMBL/GenBank/DDBJ databases">
        <title>Section-level genome sequencing and comparative genomics of Aspergillus sections Usti and Cavernicolus.</title>
        <authorList>
            <consortium name="Lawrence Berkeley National Laboratory"/>
            <person name="Nybo J.L."/>
            <person name="Vesth T.C."/>
            <person name="Theobald S."/>
            <person name="Frisvad J.C."/>
            <person name="Larsen T.O."/>
            <person name="Kjaerboelling I."/>
            <person name="Rothschild-Mancinelli K."/>
            <person name="Lyhne E.K."/>
            <person name="Kogle M.E."/>
            <person name="Barry K."/>
            <person name="Clum A."/>
            <person name="Na H."/>
            <person name="Ledsgaard L."/>
            <person name="Lin J."/>
            <person name="Lipzen A."/>
            <person name="Kuo A."/>
            <person name="Riley R."/>
            <person name="Mondo S."/>
            <person name="Labutti K."/>
            <person name="Haridas S."/>
            <person name="Pangalinan J."/>
            <person name="Salamov A.A."/>
            <person name="Simmons B.A."/>
            <person name="Magnuson J.K."/>
            <person name="Chen J."/>
            <person name="Drula E."/>
            <person name="Henrissat B."/>
            <person name="Wiebenga A."/>
            <person name="Lubbers R.J."/>
            <person name="Gomes A.C."/>
            <person name="Makela M.R."/>
            <person name="Stajich J."/>
            <person name="Grigoriev I.V."/>
            <person name="Mortensen U.H."/>
            <person name="De Vries R.P."/>
            <person name="Baker S.E."/>
            <person name="Andersen M.R."/>
        </authorList>
    </citation>
    <scope>NUCLEOTIDE SEQUENCE [LARGE SCALE GENOMIC DNA]</scope>
    <source>
        <strain evidence="4 5">CBS 209.92</strain>
    </source>
</reference>
<keyword evidence="3" id="KW-1133">Transmembrane helix</keyword>